<evidence type="ECO:0000313" key="4">
    <source>
        <dbReference type="Proteomes" id="UP000179270"/>
    </source>
</evidence>
<keyword evidence="2" id="KW-0812">Transmembrane</keyword>
<dbReference type="Proteomes" id="UP000179270">
    <property type="component" value="Unassembled WGS sequence"/>
</dbReference>
<evidence type="ECO:0000256" key="1">
    <source>
        <dbReference type="SAM" id="MobiDB-lite"/>
    </source>
</evidence>
<feature type="transmembrane region" description="Helical" evidence="2">
    <location>
        <begin position="12"/>
        <end position="33"/>
    </location>
</feature>
<name>A0A1F7I795_9BACT</name>
<protein>
    <submittedName>
        <fullName evidence="3">Uncharacterized protein</fullName>
    </submittedName>
</protein>
<evidence type="ECO:0000256" key="2">
    <source>
        <dbReference type="SAM" id="Phobius"/>
    </source>
</evidence>
<keyword evidence="2" id="KW-1133">Transmembrane helix</keyword>
<organism evidence="3 4">
    <name type="scientific">Candidatus Roizmanbacteria bacterium RIFCSPLOWO2_01_FULL_35_13</name>
    <dbReference type="NCBI Taxonomy" id="1802055"/>
    <lineage>
        <taxon>Bacteria</taxon>
        <taxon>Candidatus Roizmaniibacteriota</taxon>
    </lineage>
</organism>
<dbReference type="AlphaFoldDB" id="A0A1F7I795"/>
<comment type="caution">
    <text evidence="3">The sequence shown here is derived from an EMBL/GenBank/DDBJ whole genome shotgun (WGS) entry which is preliminary data.</text>
</comment>
<reference evidence="3 4" key="1">
    <citation type="journal article" date="2016" name="Nat. Commun.">
        <title>Thousands of microbial genomes shed light on interconnected biogeochemical processes in an aquifer system.</title>
        <authorList>
            <person name="Anantharaman K."/>
            <person name="Brown C.T."/>
            <person name="Hug L.A."/>
            <person name="Sharon I."/>
            <person name="Castelle C.J."/>
            <person name="Probst A.J."/>
            <person name="Thomas B.C."/>
            <person name="Singh A."/>
            <person name="Wilkins M.J."/>
            <person name="Karaoz U."/>
            <person name="Brodie E.L."/>
            <person name="Williams K.H."/>
            <person name="Hubbard S.S."/>
            <person name="Banfield J.F."/>
        </authorList>
    </citation>
    <scope>NUCLEOTIDE SEQUENCE [LARGE SCALE GENOMIC DNA]</scope>
</reference>
<evidence type="ECO:0000313" key="3">
    <source>
        <dbReference type="EMBL" id="OGK39250.1"/>
    </source>
</evidence>
<keyword evidence="2" id="KW-0472">Membrane</keyword>
<proteinExistence type="predicted"/>
<sequence length="60" mass="6729">MYPEAKQILEAVPGLIVLLLPIGILGLSAYSFIKNRRKIKSPQNYHSHSEGGKVKTRRNP</sequence>
<accession>A0A1F7I795</accession>
<dbReference type="EMBL" id="MGAF01000054">
    <property type="protein sequence ID" value="OGK39250.1"/>
    <property type="molecule type" value="Genomic_DNA"/>
</dbReference>
<feature type="region of interest" description="Disordered" evidence="1">
    <location>
        <begin position="40"/>
        <end position="60"/>
    </location>
</feature>
<gene>
    <name evidence="3" type="ORF">A3A74_07505</name>
</gene>